<dbReference type="OrthoDB" id="9815497at2"/>
<dbReference type="SMART" id="SM00746">
    <property type="entry name" value="TRASH"/>
    <property type="match status" value="1"/>
</dbReference>
<dbReference type="STRING" id="1391654.AKJ09_04384"/>
<feature type="compositionally biased region" description="Low complexity" evidence="1">
    <location>
        <begin position="35"/>
        <end position="59"/>
    </location>
</feature>
<evidence type="ECO:0000259" key="3">
    <source>
        <dbReference type="SMART" id="SM00746"/>
    </source>
</evidence>
<dbReference type="EMBL" id="CP012333">
    <property type="protein sequence ID" value="AKU97720.1"/>
    <property type="molecule type" value="Genomic_DNA"/>
</dbReference>
<dbReference type="InterPro" id="IPR011017">
    <property type="entry name" value="TRASH_dom"/>
</dbReference>
<dbReference type="KEGG" id="llu:AKJ09_04384"/>
<dbReference type="AlphaFoldDB" id="A0A0K1PW27"/>
<accession>A0A0K1PW27</accession>
<organism evidence="4 5">
    <name type="scientific">Labilithrix luteola</name>
    <dbReference type="NCBI Taxonomy" id="1391654"/>
    <lineage>
        <taxon>Bacteria</taxon>
        <taxon>Pseudomonadati</taxon>
        <taxon>Myxococcota</taxon>
        <taxon>Polyangia</taxon>
        <taxon>Polyangiales</taxon>
        <taxon>Labilitrichaceae</taxon>
        <taxon>Labilithrix</taxon>
    </lineage>
</organism>
<keyword evidence="5" id="KW-1185">Reference proteome</keyword>
<sequence length="122" mass="12350">MILSCTRRVLAPLLAPLACMLALVACGGNQPEPTSPSSSAPSSSAPAASTAAAGGTTAAKGPVKEPGEAKVGDTTKCPVSGEEFTVEASSPKVEYEGKTYYFCCGGCKKKFEADPAKFAKKS</sequence>
<feature type="domain" description="TRASH" evidence="3">
    <location>
        <begin position="77"/>
        <end position="115"/>
    </location>
</feature>
<dbReference type="PROSITE" id="PS51257">
    <property type="entry name" value="PROKAR_LIPOPROTEIN"/>
    <property type="match status" value="1"/>
</dbReference>
<gene>
    <name evidence="4" type="ORF">AKJ09_04384</name>
</gene>
<dbReference type="GO" id="GO:0016491">
    <property type="term" value="F:oxidoreductase activity"/>
    <property type="evidence" value="ECO:0007669"/>
    <property type="project" value="InterPro"/>
</dbReference>
<dbReference type="Gene3D" id="1.10.620.20">
    <property type="entry name" value="Ribonucleotide Reductase, subunit A"/>
    <property type="match status" value="1"/>
</dbReference>
<protein>
    <submittedName>
        <fullName evidence="4">Lead, cadmium, zinc and mercury transporting ATPase</fullName>
    </submittedName>
</protein>
<feature type="region of interest" description="Disordered" evidence="1">
    <location>
        <begin position="29"/>
        <end position="77"/>
    </location>
</feature>
<evidence type="ECO:0000313" key="4">
    <source>
        <dbReference type="EMBL" id="AKU97720.1"/>
    </source>
</evidence>
<dbReference type="Proteomes" id="UP000064967">
    <property type="component" value="Chromosome"/>
</dbReference>
<name>A0A0K1PW27_9BACT</name>
<feature type="signal peptide" evidence="2">
    <location>
        <begin position="1"/>
        <end position="24"/>
    </location>
</feature>
<reference evidence="4 5" key="1">
    <citation type="submission" date="2015-08" db="EMBL/GenBank/DDBJ databases">
        <authorList>
            <person name="Babu N.S."/>
            <person name="Beckwith C.J."/>
            <person name="Beseler K.G."/>
            <person name="Brison A."/>
            <person name="Carone J.V."/>
            <person name="Caskin T.P."/>
            <person name="Diamond M."/>
            <person name="Durham M.E."/>
            <person name="Foxe J.M."/>
            <person name="Go M."/>
            <person name="Henderson B.A."/>
            <person name="Jones I.B."/>
            <person name="McGettigan J.A."/>
            <person name="Micheletti S.J."/>
            <person name="Nasrallah M.E."/>
            <person name="Ortiz D."/>
            <person name="Piller C.R."/>
            <person name="Privatt S.R."/>
            <person name="Schneider S.L."/>
            <person name="Sharp S."/>
            <person name="Smith T.C."/>
            <person name="Stanton J.D."/>
            <person name="Ullery H.E."/>
            <person name="Wilson R.J."/>
            <person name="Serrano M.G."/>
            <person name="Buck G."/>
            <person name="Lee V."/>
            <person name="Wang Y."/>
            <person name="Carvalho R."/>
            <person name="Voegtly L."/>
            <person name="Shi R."/>
            <person name="Duckworth R."/>
            <person name="Johnson A."/>
            <person name="Loviza R."/>
            <person name="Walstead R."/>
            <person name="Shah Z."/>
            <person name="Kiflezghi M."/>
            <person name="Wade K."/>
            <person name="Ball S.L."/>
            <person name="Bradley K.W."/>
            <person name="Asai D.J."/>
            <person name="Bowman C.A."/>
            <person name="Russell D.A."/>
            <person name="Pope W.H."/>
            <person name="Jacobs-Sera D."/>
            <person name="Hendrix R.W."/>
            <person name="Hatfull G.F."/>
        </authorList>
    </citation>
    <scope>NUCLEOTIDE SEQUENCE [LARGE SCALE GENOMIC DNA]</scope>
    <source>
        <strain evidence="4 5">DSM 27648</strain>
    </source>
</reference>
<evidence type="ECO:0000256" key="2">
    <source>
        <dbReference type="SAM" id="SignalP"/>
    </source>
</evidence>
<dbReference type="SUPFAM" id="SSF47240">
    <property type="entry name" value="Ferritin-like"/>
    <property type="match status" value="1"/>
</dbReference>
<dbReference type="InterPro" id="IPR007029">
    <property type="entry name" value="YHS_dom"/>
</dbReference>
<evidence type="ECO:0000313" key="5">
    <source>
        <dbReference type="Proteomes" id="UP000064967"/>
    </source>
</evidence>
<evidence type="ECO:0000256" key="1">
    <source>
        <dbReference type="SAM" id="MobiDB-lite"/>
    </source>
</evidence>
<feature type="chain" id="PRO_5005466385" evidence="2">
    <location>
        <begin position="25"/>
        <end position="122"/>
    </location>
</feature>
<feature type="compositionally biased region" description="Basic and acidic residues" evidence="1">
    <location>
        <begin position="62"/>
        <end position="73"/>
    </location>
</feature>
<dbReference type="RefSeq" id="WP_146648817.1">
    <property type="nucleotide sequence ID" value="NZ_CP012333.1"/>
</dbReference>
<dbReference type="Pfam" id="PF04945">
    <property type="entry name" value="YHS"/>
    <property type="match status" value="1"/>
</dbReference>
<keyword evidence="2" id="KW-0732">Signal</keyword>
<dbReference type="InterPro" id="IPR009078">
    <property type="entry name" value="Ferritin-like_SF"/>
</dbReference>
<dbReference type="InterPro" id="IPR012348">
    <property type="entry name" value="RNR-like"/>
</dbReference>
<proteinExistence type="predicted"/>